<gene>
    <name evidence="11" type="ORF">Celaphus_00004759</name>
</gene>
<accession>A0A212DDF3</accession>
<dbReference type="PANTHER" id="PTHR13140">
    <property type="entry name" value="MYOSIN"/>
    <property type="match status" value="1"/>
</dbReference>
<dbReference type="Gene3D" id="1.20.5.4820">
    <property type="match status" value="1"/>
</dbReference>
<keyword evidence="8 9" id="KW-0009">Actin-binding</keyword>
<dbReference type="GO" id="GO:0016459">
    <property type="term" value="C:myosin complex"/>
    <property type="evidence" value="ECO:0007669"/>
    <property type="project" value="UniProtKB-KW"/>
</dbReference>
<evidence type="ECO:0000256" key="3">
    <source>
        <dbReference type="ARBA" id="ARBA00022840"/>
    </source>
</evidence>
<keyword evidence="12" id="KW-1185">Reference proteome</keyword>
<dbReference type="OrthoDB" id="10254995at2759"/>
<comment type="caution">
    <text evidence="11">The sequence shown here is derived from an EMBL/GenBank/DDBJ whole genome shotgun (WGS) entry which is preliminary data.</text>
</comment>
<evidence type="ECO:0000256" key="6">
    <source>
        <dbReference type="ARBA" id="ARBA00023123"/>
    </source>
</evidence>
<dbReference type="Pfam" id="PF00063">
    <property type="entry name" value="Myosin_head"/>
    <property type="match status" value="1"/>
</dbReference>
<dbReference type="SUPFAM" id="SSF52540">
    <property type="entry name" value="P-loop containing nucleoside triphosphate hydrolases"/>
    <property type="match status" value="1"/>
</dbReference>
<dbReference type="GO" id="GO:0005516">
    <property type="term" value="F:calmodulin binding"/>
    <property type="evidence" value="ECO:0007669"/>
    <property type="project" value="UniProtKB-KW"/>
</dbReference>
<keyword evidence="2" id="KW-0547">Nucleotide-binding</keyword>
<keyword evidence="4" id="KW-0112">Calmodulin-binding</keyword>
<dbReference type="PANTHER" id="PTHR13140:SF857">
    <property type="entry name" value="MYOSIN-11"/>
    <property type="match status" value="1"/>
</dbReference>
<evidence type="ECO:0000256" key="7">
    <source>
        <dbReference type="ARBA" id="ARBA00023175"/>
    </source>
</evidence>
<dbReference type="SMART" id="SM00242">
    <property type="entry name" value="MYSc"/>
    <property type="match status" value="1"/>
</dbReference>
<dbReference type="GO" id="GO:0007015">
    <property type="term" value="P:actin filament organization"/>
    <property type="evidence" value="ECO:0007669"/>
    <property type="project" value="TreeGrafter"/>
</dbReference>
<evidence type="ECO:0000313" key="12">
    <source>
        <dbReference type="Proteomes" id="UP000242450"/>
    </source>
</evidence>
<dbReference type="GO" id="GO:0000146">
    <property type="term" value="F:microfilament motor activity"/>
    <property type="evidence" value="ECO:0007669"/>
    <property type="project" value="TreeGrafter"/>
</dbReference>
<dbReference type="AlphaFoldDB" id="A0A212DDF3"/>
<comment type="similarity">
    <text evidence="1 9">Belongs to the TRAFAC class myosin-kinesin ATPase superfamily. Myosin family.</text>
</comment>
<evidence type="ECO:0000256" key="8">
    <source>
        <dbReference type="ARBA" id="ARBA00023203"/>
    </source>
</evidence>
<dbReference type="FunFam" id="1.20.58.530:FF:000003">
    <property type="entry name" value="Myosin heavy chain 10"/>
    <property type="match status" value="1"/>
</dbReference>
<keyword evidence="6 9" id="KW-0518">Myosin</keyword>
<dbReference type="PROSITE" id="PS50096">
    <property type="entry name" value="IQ"/>
    <property type="match status" value="1"/>
</dbReference>
<evidence type="ECO:0000256" key="4">
    <source>
        <dbReference type="ARBA" id="ARBA00022860"/>
    </source>
</evidence>
<evidence type="ECO:0000259" key="10">
    <source>
        <dbReference type="PROSITE" id="PS51456"/>
    </source>
</evidence>
<dbReference type="Gene3D" id="1.20.58.530">
    <property type="match status" value="1"/>
</dbReference>
<keyword evidence="3" id="KW-0067">ATP-binding</keyword>
<dbReference type="InterPro" id="IPR001609">
    <property type="entry name" value="Myosin_head_motor_dom-like"/>
</dbReference>
<dbReference type="GO" id="GO:0051015">
    <property type="term" value="F:actin filament binding"/>
    <property type="evidence" value="ECO:0007669"/>
    <property type="project" value="TreeGrafter"/>
</dbReference>
<evidence type="ECO:0000313" key="11">
    <source>
        <dbReference type="EMBL" id="OWK16275.1"/>
    </source>
</evidence>
<organism evidence="11 12">
    <name type="scientific">Cervus elaphus hippelaphus</name>
    <name type="common">European red deer</name>
    <dbReference type="NCBI Taxonomy" id="46360"/>
    <lineage>
        <taxon>Eukaryota</taxon>
        <taxon>Metazoa</taxon>
        <taxon>Chordata</taxon>
        <taxon>Craniata</taxon>
        <taxon>Vertebrata</taxon>
        <taxon>Euteleostomi</taxon>
        <taxon>Mammalia</taxon>
        <taxon>Eutheria</taxon>
        <taxon>Laurasiatheria</taxon>
        <taxon>Artiodactyla</taxon>
        <taxon>Ruminantia</taxon>
        <taxon>Pecora</taxon>
        <taxon>Cervidae</taxon>
        <taxon>Cervinae</taxon>
        <taxon>Cervus</taxon>
    </lineage>
</organism>
<evidence type="ECO:0000256" key="5">
    <source>
        <dbReference type="ARBA" id="ARBA00023054"/>
    </source>
</evidence>
<comment type="caution">
    <text evidence="9">Lacks conserved residue(s) required for the propagation of feature annotation.</text>
</comment>
<evidence type="ECO:0000256" key="2">
    <source>
        <dbReference type="ARBA" id="ARBA00022741"/>
    </source>
</evidence>
<dbReference type="GO" id="GO:0005524">
    <property type="term" value="F:ATP binding"/>
    <property type="evidence" value="ECO:0007669"/>
    <property type="project" value="UniProtKB-KW"/>
</dbReference>
<proteinExistence type="inferred from homology"/>
<dbReference type="EMBL" id="MKHE01000004">
    <property type="protein sequence ID" value="OWK16275.1"/>
    <property type="molecule type" value="Genomic_DNA"/>
</dbReference>
<evidence type="ECO:0000256" key="9">
    <source>
        <dbReference type="PROSITE-ProRule" id="PRU00782"/>
    </source>
</evidence>
<reference evidence="11 12" key="1">
    <citation type="journal article" date="2018" name="Mol. Genet. Genomics">
        <title>The red deer Cervus elaphus genome CerEla1.0: sequencing, annotating, genes, and chromosomes.</title>
        <authorList>
            <person name="Bana N.A."/>
            <person name="Nyiri A."/>
            <person name="Nagy J."/>
            <person name="Frank K."/>
            <person name="Nagy T."/>
            <person name="Steger V."/>
            <person name="Schiller M."/>
            <person name="Lakatos P."/>
            <person name="Sugar L."/>
            <person name="Horn P."/>
            <person name="Barta E."/>
            <person name="Orosz L."/>
        </authorList>
    </citation>
    <scope>NUCLEOTIDE SEQUENCE [LARGE SCALE GENOMIC DNA]</scope>
    <source>
        <strain evidence="11">Hungarian</strain>
    </source>
</reference>
<dbReference type="InterPro" id="IPR027417">
    <property type="entry name" value="P-loop_NTPase"/>
</dbReference>
<sequence length="414" mass="47145">MLRMVSAVLQFGNIVLKRERNTDQASMPDNTGTAPGLLPTVIQTCLPRARPDFLPIFREARLCHFSIRGWVLLCVNGADPILCVLPSAAQKLCRLLGLGVTDFSRALLTPRIKVGRDYVQKAQTKEQADFALEALAKATYERLFRWLVLRLNRALDRSPRQGASFLGILDIAGFEIFQLNSFEQLCINYTNEKLQQLFNHTMFVLEQEEYQREGIPWTFLDFGLDLQPCIDLIERPANPPGLLALLDEECWFPKATDKSFVEKVAQEQGGHPKFQRPRHLRDQADFSVLHYAGKVDYKANEWLMKNMDPLNDNVAALLHQSTDRLTAEIWKDGFQNLYEILTPNAIPKGFMDGKQACEKMIQALELDPNLYRVGQSKIFFRAGVLAQLEEERDLKVTDIIVSFQAAARGYLARK</sequence>
<dbReference type="PROSITE" id="PS51456">
    <property type="entry name" value="MYOSIN_MOTOR"/>
    <property type="match status" value="1"/>
</dbReference>
<keyword evidence="7" id="KW-0505">Motor protein</keyword>
<feature type="domain" description="Myosin motor" evidence="10">
    <location>
        <begin position="1"/>
        <end position="414"/>
    </location>
</feature>
<dbReference type="GO" id="GO:0016020">
    <property type="term" value="C:membrane"/>
    <property type="evidence" value="ECO:0007669"/>
    <property type="project" value="TreeGrafter"/>
</dbReference>
<keyword evidence="5" id="KW-0175">Coiled coil</keyword>
<dbReference type="PRINTS" id="PR00193">
    <property type="entry name" value="MYOSINHEAVY"/>
</dbReference>
<protein>
    <recommendedName>
        <fullName evidence="10">Myosin motor domain-containing protein</fullName>
    </recommendedName>
</protein>
<dbReference type="Gene3D" id="1.20.120.720">
    <property type="entry name" value="Myosin VI head, motor domain, U50 subdomain"/>
    <property type="match status" value="1"/>
</dbReference>
<name>A0A212DDF3_CEREH</name>
<dbReference type="GO" id="GO:0005737">
    <property type="term" value="C:cytoplasm"/>
    <property type="evidence" value="ECO:0007669"/>
    <property type="project" value="TreeGrafter"/>
</dbReference>
<evidence type="ECO:0000256" key="1">
    <source>
        <dbReference type="ARBA" id="ARBA00008314"/>
    </source>
</evidence>
<dbReference type="Proteomes" id="UP000242450">
    <property type="component" value="Chromosome 4"/>
</dbReference>